<feature type="domain" description="Crinkler effector protein N-terminal" evidence="4">
    <location>
        <begin position="4"/>
        <end position="111"/>
    </location>
</feature>
<dbReference type="Proteomes" id="UP000486351">
    <property type="component" value="Unassembled WGS sequence"/>
</dbReference>
<evidence type="ECO:0000256" key="3">
    <source>
        <dbReference type="ARBA" id="ARBA00022525"/>
    </source>
</evidence>
<evidence type="ECO:0000256" key="1">
    <source>
        <dbReference type="ARBA" id="ARBA00004340"/>
    </source>
</evidence>
<evidence type="ECO:0000256" key="2">
    <source>
        <dbReference type="ARBA" id="ARBA00004613"/>
    </source>
</evidence>
<evidence type="ECO:0000313" key="5">
    <source>
        <dbReference type="EMBL" id="KAE9327219.1"/>
    </source>
</evidence>
<sequence length="189" mass="20894">MVEVSLSCVIVGAAGSVFDVKIDDGKVSQLKKAITTENPKAIKVEAHKLQLFLAKKGKAWLNWPGAAAVTLNGKGYPQGFEEMDPTLFIKNPNNFGANFQPGEGEVHVLVVVPKDYPMPGDKRKREDPPDYWIQAIGETEVEVLPSSKGLKRVFGTRASCEDPSWCQTISNRDGEKLNREVIQRFPQNI</sequence>
<gene>
    <name evidence="5" type="ORF">PF008_g16456</name>
</gene>
<dbReference type="GO" id="GO:0005576">
    <property type="term" value="C:extracellular region"/>
    <property type="evidence" value="ECO:0007669"/>
    <property type="project" value="UniProtKB-SubCell"/>
</dbReference>
<dbReference type="AlphaFoldDB" id="A0A6G0RB70"/>
<dbReference type="Pfam" id="PF20147">
    <property type="entry name" value="Crinkler"/>
    <property type="match status" value="1"/>
</dbReference>
<proteinExistence type="predicted"/>
<evidence type="ECO:0000313" key="6">
    <source>
        <dbReference type="Proteomes" id="UP000486351"/>
    </source>
</evidence>
<protein>
    <recommendedName>
        <fullName evidence="4">Crinkler effector protein N-terminal domain-containing protein</fullName>
    </recommendedName>
</protein>
<reference evidence="5 6" key="1">
    <citation type="submission" date="2018-09" db="EMBL/GenBank/DDBJ databases">
        <title>Genomic investigation of the strawberry pathogen Phytophthora fragariae indicates pathogenicity is determined by transcriptional variation in three key races.</title>
        <authorList>
            <person name="Adams T.M."/>
            <person name="Armitage A.D."/>
            <person name="Sobczyk M.K."/>
            <person name="Bates H.J."/>
            <person name="Dunwell J.M."/>
            <person name="Nellist C.F."/>
            <person name="Harrison R.J."/>
        </authorList>
    </citation>
    <scope>NUCLEOTIDE SEQUENCE [LARGE SCALE GENOMIC DNA]</scope>
    <source>
        <strain evidence="5 6">NOV-77</strain>
    </source>
</reference>
<evidence type="ECO:0000259" key="4">
    <source>
        <dbReference type="Pfam" id="PF20147"/>
    </source>
</evidence>
<keyword evidence="3" id="KW-0964">Secreted</keyword>
<comment type="caution">
    <text evidence="5">The sequence shown here is derived from an EMBL/GenBank/DDBJ whole genome shotgun (WGS) entry which is preliminary data.</text>
</comment>
<accession>A0A6G0RB70</accession>
<name>A0A6G0RB70_9STRA</name>
<organism evidence="5 6">
    <name type="scientific">Phytophthora fragariae</name>
    <dbReference type="NCBI Taxonomy" id="53985"/>
    <lineage>
        <taxon>Eukaryota</taxon>
        <taxon>Sar</taxon>
        <taxon>Stramenopiles</taxon>
        <taxon>Oomycota</taxon>
        <taxon>Peronosporomycetes</taxon>
        <taxon>Peronosporales</taxon>
        <taxon>Peronosporaceae</taxon>
        <taxon>Phytophthora</taxon>
    </lineage>
</organism>
<dbReference type="InterPro" id="IPR045379">
    <property type="entry name" value="Crinkler_N"/>
</dbReference>
<dbReference type="EMBL" id="QXFY01001132">
    <property type="protein sequence ID" value="KAE9327219.1"/>
    <property type="molecule type" value="Genomic_DNA"/>
</dbReference>
<dbReference type="GO" id="GO:0043657">
    <property type="term" value="C:host cell"/>
    <property type="evidence" value="ECO:0007669"/>
    <property type="project" value="UniProtKB-SubCell"/>
</dbReference>
<comment type="subcellular location">
    <subcellularLocation>
        <location evidence="1">Host cell</location>
    </subcellularLocation>
    <subcellularLocation>
        <location evidence="2">Secreted</location>
    </subcellularLocation>
</comment>